<keyword evidence="1" id="KW-0677">Repeat</keyword>
<dbReference type="EMBL" id="JBHTGP010000018">
    <property type="protein sequence ID" value="MFD0689958.1"/>
    <property type="molecule type" value="Genomic_DNA"/>
</dbReference>
<evidence type="ECO:0000256" key="1">
    <source>
        <dbReference type="ARBA" id="ARBA00022737"/>
    </source>
</evidence>
<evidence type="ECO:0000313" key="3">
    <source>
        <dbReference type="EMBL" id="MFD0689958.1"/>
    </source>
</evidence>
<dbReference type="CDD" id="cd05804">
    <property type="entry name" value="StaR_like"/>
    <property type="match status" value="1"/>
</dbReference>
<evidence type="ECO:0000256" key="2">
    <source>
        <dbReference type="ARBA" id="ARBA00022803"/>
    </source>
</evidence>
<comment type="caution">
    <text evidence="3">The sequence shown here is derived from an EMBL/GenBank/DDBJ whole genome shotgun (WGS) entry which is preliminary data.</text>
</comment>
<dbReference type="PANTHER" id="PTHR16263:SF4">
    <property type="entry name" value="TETRATRICOPEPTIDE REPEAT PROTEIN 38"/>
    <property type="match status" value="1"/>
</dbReference>
<proteinExistence type="predicted"/>
<keyword evidence="2" id="KW-0802">TPR repeat</keyword>
<dbReference type="RefSeq" id="WP_131760931.1">
    <property type="nucleotide sequence ID" value="NZ_CAACUY010000137.1"/>
</dbReference>
<sequence length="447" mass="48852">MLTDPYDLPLTAPDASAAAALQEAVGRMLRFRPGMLDPVAPWTAAEAPFPLAAVLEAYIGALSTEADVTAAAGDAFASARRGFAGLPLTDRERDHVEAAGLLLAGEPGAAGDVLARISARCPRDLLALAVGHQIDFLRGDAVALRDRIGAALPFLGEDDPYYGCLLGMYAFGAEENGHWEYAEELGRRAASLDGENVWAVHAVAHTYEMRARTGDGLRWIEERRAQWDDDNYMRLHISWHHCLFLLEAGDTGAVLRLYDERLAPERTFGSALEILNGSSLLWRLHLAGVDVHDRFGELVKAWRPKAGEPWCAFNDWHAAMCFAGAGEFGDADELLRSREAHAAGTENAAVIAAVGLPVCRAIVAFAREEYERVLDLLMPVRRELYRCGGSHAQRDVVHQTLLEAALRGGHRDEARMLVGERLSVRPQSPFNRLARRRLAGAADALHD</sequence>
<name>A0ABW2XUK9_9ACTN</name>
<evidence type="ECO:0000313" key="4">
    <source>
        <dbReference type="Proteomes" id="UP001597063"/>
    </source>
</evidence>
<dbReference type="Proteomes" id="UP001597063">
    <property type="component" value="Unassembled WGS sequence"/>
</dbReference>
<protein>
    <submittedName>
        <fullName evidence="3">Tetratricopeptide repeat protein</fullName>
    </submittedName>
</protein>
<reference evidence="4" key="1">
    <citation type="journal article" date="2019" name="Int. J. Syst. Evol. Microbiol.">
        <title>The Global Catalogue of Microorganisms (GCM) 10K type strain sequencing project: providing services to taxonomists for standard genome sequencing and annotation.</title>
        <authorList>
            <consortium name="The Broad Institute Genomics Platform"/>
            <consortium name="The Broad Institute Genome Sequencing Center for Infectious Disease"/>
            <person name="Wu L."/>
            <person name="Ma J."/>
        </authorList>
    </citation>
    <scope>NUCLEOTIDE SEQUENCE [LARGE SCALE GENOMIC DNA]</scope>
    <source>
        <strain evidence="4">JCM 9371</strain>
    </source>
</reference>
<accession>A0ABW2XUK9</accession>
<dbReference type="PANTHER" id="PTHR16263">
    <property type="entry name" value="TETRATRICOPEPTIDE REPEAT PROTEIN 38"/>
    <property type="match status" value="1"/>
</dbReference>
<gene>
    <name evidence="3" type="ORF">ACFQZM_36090</name>
</gene>
<dbReference type="InterPro" id="IPR033891">
    <property type="entry name" value="TTC38"/>
</dbReference>
<organism evidence="3 4">
    <name type="scientific">Actinomadura fibrosa</name>
    <dbReference type="NCBI Taxonomy" id="111802"/>
    <lineage>
        <taxon>Bacteria</taxon>
        <taxon>Bacillati</taxon>
        <taxon>Actinomycetota</taxon>
        <taxon>Actinomycetes</taxon>
        <taxon>Streptosporangiales</taxon>
        <taxon>Thermomonosporaceae</taxon>
        <taxon>Actinomadura</taxon>
    </lineage>
</organism>
<keyword evidence="4" id="KW-1185">Reference proteome</keyword>